<gene>
    <name evidence="3" type="ORF">C7381_101232</name>
</gene>
<dbReference type="SUPFAM" id="SSF53067">
    <property type="entry name" value="Actin-like ATPase domain"/>
    <property type="match status" value="2"/>
</dbReference>
<reference evidence="3 4" key="1">
    <citation type="submission" date="2018-04" db="EMBL/GenBank/DDBJ databases">
        <title>Genomic Encyclopedia of Type Strains, Phase IV (KMG-IV): sequencing the most valuable type-strain genomes for metagenomic binning, comparative biology and taxonomic classification.</title>
        <authorList>
            <person name="Goeker M."/>
        </authorList>
    </citation>
    <scope>NUCLEOTIDE SEQUENCE [LARGE SCALE GENOMIC DNA]</scope>
    <source>
        <strain evidence="3 4">DSM 20705</strain>
    </source>
</reference>
<evidence type="ECO:0000259" key="2">
    <source>
        <dbReference type="Pfam" id="PF02541"/>
    </source>
</evidence>
<dbReference type="InterPro" id="IPR043129">
    <property type="entry name" value="ATPase_NBD"/>
</dbReference>
<protein>
    <submittedName>
        <fullName evidence="3">Exopolyphosphatase/guanosine-5'-triphosphate, 3'-diphosphate pyrophosphatase</fullName>
    </submittedName>
</protein>
<evidence type="ECO:0000256" key="1">
    <source>
        <dbReference type="ARBA" id="ARBA00007125"/>
    </source>
</evidence>
<accession>A0A2U1E6Y2</accession>
<keyword evidence="4" id="KW-1185">Reference proteome</keyword>
<proteinExistence type="inferred from homology"/>
<comment type="similarity">
    <text evidence="1">Belongs to the GppA/Ppx family.</text>
</comment>
<dbReference type="Proteomes" id="UP000245793">
    <property type="component" value="Unassembled WGS sequence"/>
</dbReference>
<dbReference type="CDD" id="cd24052">
    <property type="entry name" value="ASKHA_NBD_HpPPX-GppA-like"/>
    <property type="match status" value="1"/>
</dbReference>
<dbReference type="InterPro" id="IPR003695">
    <property type="entry name" value="Ppx_GppA_N"/>
</dbReference>
<dbReference type="EMBL" id="QEKV01000001">
    <property type="protein sequence ID" value="PVY95706.1"/>
    <property type="molecule type" value="Genomic_DNA"/>
</dbReference>
<organism evidence="3 4">
    <name type="scientific">Ezakiella coagulans</name>
    <dbReference type="NCBI Taxonomy" id="46507"/>
    <lineage>
        <taxon>Bacteria</taxon>
        <taxon>Bacillati</taxon>
        <taxon>Bacillota</taxon>
        <taxon>Tissierellia</taxon>
        <taxon>Ezakiella</taxon>
    </lineage>
</organism>
<dbReference type="AlphaFoldDB" id="A0A2U1E6Y2"/>
<feature type="domain" description="Ppx/GppA phosphatase N-terminal" evidence="2">
    <location>
        <begin position="26"/>
        <end position="295"/>
    </location>
</feature>
<dbReference type="InterPro" id="IPR050273">
    <property type="entry name" value="GppA/Ppx_hydrolase"/>
</dbReference>
<dbReference type="PANTHER" id="PTHR30005">
    <property type="entry name" value="EXOPOLYPHOSPHATASE"/>
    <property type="match status" value="1"/>
</dbReference>
<dbReference type="Gene3D" id="3.30.420.150">
    <property type="entry name" value="Exopolyphosphatase. Domain 2"/>
    <property type="match status" value="1"/>
</dbReference>
<dbReference type="RefSeq" id="WP_165803545.1">
    <property type="nucleotide sequence ID" value="NZ_QEKV01000001.1"/>
</dbReference>
<name>A0A2U1E6Y2_9FIRM</name>
<dbReference type="Pfam" id="PF02541">
    <property type="entry name" value="Ppx-GppA"/>
    <property type="match status" value="1"/>
</dbReference>
<dbReference type="PANTHER" id="PTHR30005:SF0">
    <property type="entry name" value="RETROGRADE REGULATION PROTEIN 2"/>
    <property type="match status" value="1"/>
</dbReference>
<dbReference type="GO" id="GO:0006357">
    <property type="term" value="P:regulation of transcription by RNA polymerase II"/>
    <property type="evidence" value="ECO:0007669"/>
    <property type="project" value="TreeGrafter"/>
</dbReference>
<sequence length="300" mass="33797">MRKIAIIDIGSNTIRMSLFNVEGEEFYELLNKKTTAGLASYVKKGFLSRDGIEKLLRILNGLIKTAKVLGFEEIKIFATASLRNILNIEEVKEILKREIDEPVEIVSGVDEAYFGYLGVKEKYDVSSGLIVDIGGGSTEITSIDAGKTVYNNSIPLGSLNLFKKYSSGIFIPKKSIKRAEKYVVKKFDPIYSENLKSDELYGVGGTIRAVSNVIMEMKSLQSNKMIKSEFVFELYDKLKKKDKKTYEYVLKVSPERVHTIFPGTIILMEILRMSEAKTVYVSKFGVREGVLTNYLSEGRK</sequence>
<comment type="caution">
    <text evidence="3">The sequence shown here is derived from an EMBL/GenBank/DDBJ whole genome shotgun (WGS) entry which is preliminary data.</text>
</comment>
<evidence type="ECO:0000313" key="4">
    <source>
        <dbReference type="Proteomes" id="UP000245793"/>
    </source>
</evidence>
<evidence type="ECO:0000313" key="3">
    <source>
        <dbReference type="EMBL" id="PVY95706.1"/>
    </source>
</evidence>
<dbReference type="Gene3D" id="3.30.420.40">
    <property type="match status" value="1"/>
</dbReference>